<reference evidence="1 2" key="1">
    <citation type="submission" date="2017-11" db="EMBL/GenBank/DDBJ databases">
        <title>De novo assembly and phasing of dikaryotic genomes from two isolates of Puccinia coronata f. sp. avenae, the causal agent of oat crown rust.</title>
        <authorList>
            <person name="Miller M.E."/>
            <person name="Zhang Y."/>
            <person name="Omidvar V."/>
            <person name="Sperschneider J."/>
            <person name="Schwessinger B."/>
            <person name="Raley C."/>
            <person name="Palmer J.M."/>
            <person name="Garnica D."/>
            <person name="Upadhyaya N."/>
            <person name="Rathjen J."/>
            <person name="Taylor J.M."/>
            <person name="Park R.F."/>
            <person name="Dodds P.N."/>
            <person name="Hirsch C.D."/>
            <person name="Kianian S.F."/>
            <person name="Figueroa M."/>
        </authorList>
    </citation>
    <scope>NUCLEOTIDE SEQUENCE [LARGE SCALE GENOMIC DNA]</scope>
    <source>
        <strain evidence="1">12SD80</strain>
    </source>
</reference>
<sequence>MTRLMTVTRPTTTGGAATYLLVATTIPGILPQHPFANAITNCGARLSTGHETTSVQSPASPALAFKLNTLHATRFGEGVPPHCRDARPTSNLSLLDLRSRRPSVATMRGYALAEPSSMEGVELEGKCW</sequence>
<accession>A0A2N5VLN5</accession>
<gene>
    <name evidence="1" type="ORF">PCASD_01116</name>
</gene>
<dbReference type="Proteomes" id="UP000235392">
    <property type="component" value="Unassembled WGS sequence"/>
</dbReference>
<comment type="caution">
    <text evidence="1">The sequence shown here is derived from an EMBL/GenBank/DDBJ whole genome shotgun (WGS) entry which is preliminary data.</text>
</comment>
<dbReference type="AlphaFoldDB" id="A0A2N5VLN5"/>
<dbReference type="EMBL" id="PGCI01000008">
    <property type="protein sequence ID" value="PLW50860.1"/>
    <property type="molecule type" value="Genomic_DNA"/>
</dbReference>
<proteinExistence type="predicted"/>
<evidence type="ECO:0000313" key="2">
    <source>
        <dbReference type="Proteomes" id="UP000235392"/>
    </source>
</evidence>
<protein>
    <submittedName>
        <fullName evidence="1">Uncharacterized protein</fullName>
    </submittedName>
</protein>
<organism evidence="1 2">
    <name type="scientific">Puccinia coronata f. sp. avenae</name>
    <dbReference type="NCBI Taxonomy" id="200324"/>
    <lineage>
        <taxon>Eukaryota</taxon>
        <taxon>Fungi</taxon>
        <taxon>Dikarya</taxon>
        <taxon>Basidiomycota</taxon>
        <taxon>Pucciniomycotina</taxon>
        <taxon>Pucciniomycetes</taxon>
        <taxon>Pucciniales</taxon>
        <taxon>Pucciniaceae</taxon>
        <taxon>Puccinia</taxon>
    </lineage>
</organism>
<evidence type="ECO:0000313" key="1">
    <source>
        <dbReference type="EMBL" id="PLW50860.1"/>
    </source>
</evidence>
<name>A0A2N5VLN5_9BASI</name>